<dbReference type="AlphaFoldDB" id="A0A098SC54"/>
<keyword evidence="1" id="KW-0472">Membrane</keyword>
<gene>
    <name evidence="4" type="ORF">IX84_08070</name>
</gene>
<evidence type="ECO:0000259" key="3">
    <source>
        <dbReference type="PROSITE" id="PS51123"/>
    </source>
</evidence>
<evidence type="ECO:0000313" key="5">
    <source>
        <dbReference type="Proteomes" id="UP000029736"/>
    </source>
</evidence>
<dbReference type="InterPro" id="IPR006665">
    <property type="entry name" value="OmpA-like"/>
</dbReference>
<evidence type="ECO:0000256" key="2">
    <source>
        <dbReference type="SAM" id="Coils"/>
    </source>
</evidence>
<organism evidence="4 5">
    <name type="scientific">Phaeodactylibacter xiamenensis</name>
    <dbReference type="NCBI Taxonomy" id="1524460"/>
    <lineage>
        <taxon>Bacteria</taxon>
        <taxon>Pseudomonadati</taxon>
        <taxon>Bacteroidota</taxon>
        <taxon>Saprospiria</taxon>
        <taxon>Saprospirales</taxon>
        <taxon>Haliscomenobacteraceae</taxon>
        <taxon>Phaeodactylibacter</taxon>
    </lineage>
</organism>
<sequence length="309" mass="34678">MNHKPKIYWPLLFTLAVLAVSCVSKKEYMALQSELEIANKDVARLGESLNDYMKRLSDCDREKANLKARLQAAESNMVLREEQVSDLKDLVADLRQQRDAQLNQVDDLTTLSQSASENIRETLSQLQTKDKYIQMLQAAKTRADSINLALAVNLKGVLSEGIEDEDVEVKVDKTVVFVNLSDKMLYKSGSAQITDRANEVLGKIAKIIKSRPNLEVMVEGYTDSQPINTACIKDNWDLSVLRSTSVVRTLQTNHGIDPNRLIAAGRGEFNALATNDTAEGRAMNRRTRIIILPKLDQFYDLLNPNQVPE</sequence>
<reference evidence="4 5" key="1">
    <citation type="journal article" date="2014" name="Int. J. Syst. Evol. Microbiol.">
        <title>Phaeodactylibacter xiamenensis gen. nov., sp. nov., a member of the family Saprospiraceae isolated from the marine alga Phaeodactylum tricornutum.</title>
        <authorList>
            <person name="Chen Z.Jr."/>
            <person name="Lei X."/>
            <person name="Lai Q."/>
            <person name="Li Y."/>
            <person name="Zhang B."/>
            <person name="Zhang J."/>
            <person name="Zhang H."/>
            <person name="Yang L."/>
            <person name="Zheng W."/>
            <person name="Tian Y."/>
            <person name="Yu Z."/>
            <person name="Xu H.Jr."/>
            <person name="Zheng T."/>
        </authorList>
    </citation>
    <scope>NUCLEOTIDE SEQUENCE [LARGE SCALE GENOMIC DNA]</scope>
    <source>
        <strain evidence="4 5">KD52</strain>
    </source>
</reference>
<dbReference type="Gene3D" id="1.10.287.1490">
    <property type="match status" value="1"/>
</dbReference>
<dbReference type="InterPro" id="IPR036737">
    <property type="entry name" value="OmpA-like_sf"/>
</dbReference>
<comment type="caution">
    <text evidence="4">The sequence shown here is derived from an EMBL/GenBank/DDBJ whole genome shotgun (WGS) entry which is preliminary data.</text>
</comment>
<feature type="domain" description="OmpA-like" evidence="3">
    <location>
        <begin position="173"/>
        <end position="295"/>
    </location>
</feature>
<dbReference type="GO" id="GO:0016020">
    <property type="term" value="C:membrane"/>
    <property type="evidence" value="ECO:0007669"/>
    <property type="project" value="UniProtKB-UniRule"/>
</dbReference>
<dbReference type="PROSITE" id="PS51123">
    <property type="entry name" value="OMPA_2"/>
    <property type="match status" value="1"/>
</dbReference>
<dbReference type="SUPFAM" id="SSF103088">
    <property type="entry name" value="OmpA-like"/>
    <property type="match status" value="1"/>
</dbReference>
<dbReference type="PANTHER" id="PTHR30329">
    <property type="entry name" value="STATOR ELEMENT OF FLAGELLAR MOTOR COMPLEX"/>
    <property type="match status" value="1"/>
</dbReference>
<dbReference type="Gene3D" id="3.30.1330.60">
    <property type="entry name" value="OmpA-like domain"/>
    <property type="match status" value="1"/>
</dbReference>
<dbReference type="PROSITE" id="PS51257">
    <property type="entry name" value="PROKAR_LIPOPROTEIN"/>
    <property type="match status" value="1"/>
</dbReference>
<keyword evidence="2" id="KW-0175">Coiled coil</keyword>
<dbReference type="OrthoDB" id="9815217at2"/>
<dbReference type="CDD" id="cd07185">
    <property type="entry name" value="OmpA_C-like"/>
    <property type="match status" value="1"/>
</dbReference>
<proteinExistence type="predicted"/>
<feature type="coiled-coil region" evidence="2">
    <location>
        <begin position="49"/>
        <end position="111"/>
    </location>
</feature>
<dbReference type="Pfam" id="PF00691">
    <property type="entry name" value="OmpA"/>
    <property type="match status" value="1"/>
</dbReference>
<accession>A0A098SC54</accession>
<dbReference type="InterPro" id="IPR050330">
    <property type="entry name" value="Bact_OuterMem_StrucFunc"/>
</dbReference>
<evidence type="ECO:0000313" key="4">
    <source>
        <dbReference type="EMBL" id="KGE88617.1"/>
    </source>
</evidence>
<dbReference type="PANTHER" id="PTHR30329:SF21">
    <property type="entry name" value="LIPOPROTEIN YIAD-RELATED"/>
    <property type="match status" value="1"/>
</dbReference>
<dbReference type="STRING" id="1524460.IX84_08070"/>
<name>A0A098SC54_9BACT</name>
<dbReference type="Proteomes" id="UP000029736">
    <property type="component" value="Unassembled WGS sequence"/>
</dbReference>
<evidence type="ECO:0000256" key="1">
    <source>
        <dbReference type="PROSITE-ProRule" id="PRU00473"/>
    </source>
</evidence>
<keyword evidence="5" id="KW-1185">Reference proteome</keyword>
<protein>
    <submittedName>
        <fullName evidence="4">Membrane protein</fullName>
    </submittedName>
</protein>
<dbReference type="EMBL" id="JPOS01000018">
    <property type="protein sequence ID" value="KGE88617.1"/>
    <property type="molecule type" value="Genomic_DNA"/>
</dbReference>